<dbReference type="PANTHER" id="PTHR35908">
    <property type="entry name" value="HYPOTHETICAL FUSION PROTEIN"/>
    <property type="match status" value="1"/>
</dbReference>
<name>A0A7W7SNE2_9ACTN</name>
<dbReference type="PANTHER" id="PTHR35908:SF1">
    <property type="entry name" value="CONSERVED PROTEIN"/>
    <property type="match status" value="1"/>
</dbReference>
<gene>
    <name evidence="2" type="ORF">FHR38_001676</name>
</gene>
<organism evidence="2 3">
    <name type="scientific">Micromonospora polyrhachis</name>
    <dbReference type="NCBI Taxonomy" id="1282883"/>
    <lineage>
        <taxon>Bacteria</taxon>
        <taxon>Bacillati</taxon>
        <taxon>Actinomycetota</taxon>
        <taxon>Actinomycetes</taxon>
        <taxon>Micromonosporales</taxon>
        <taxon>Micromonosporaceae</taxon>
        <taxon>Micromonospora</taxon>
    </lineage>
</organism>
<dbReference type="Pfam" id="PF18029">
    <property type="entry name" value="Glyoxalase_6"/>
    <property type="match status" value="1"/>
</dbReference>
<dbReference type="SUPFAM" id="SSF54593">
    <property type="entry name" value="Glyoxalase/Bleomycin resistance protein/Dihydroxybiphenyl dioxygenase"/>
    <property type="match status" value="1"/>
</dbReference>
<keyword evidence="2" id="KW-0456">Lyase</keyword>
<dbReference type="GO" id="GO:0016829">
    <property type="term" value="F:lyase activity"/>
    <property type="evidence" value="ECO:0007669"/>
    <property type="project" value="UniProtKB-KW"/>
</dbReference>
<dbReference type="InterPro" id="IPR041581">
    <property type="entry name" value="Glyoxalase_6"/>
</dbReference>
<keyword evidence="3" id="KW-1185">Reference proteome</keyword>
<dbReference type="Proteomes" id="UP000578819">
    <property type="component" value="Unassembled WGS sequence"/>
</dbReference>
<evidence type="ECO:0000313" key="2">
    <source>
        <dbReference type="EMBL" id="MBB4957943.1"/>
    </source>
</evidence>
<protein>
    <submittedName>
        <fullName evidence="2">Putative enzyme related to lactoylglutathione lyase</fullName>
    </submittedName>
</protein>
<dbReference type="RefSeq" id="WP_184534111.1">
    <property type="nucleotide sequence ID" value="NZ_JACHJW010000001.1"/>
</dbReference>
<dbReference type="EMBL" id="JACHJW010000001">
    <property type="protein sequence ID" value="MBB4957943.1"/>
    <property type="molecule type" value="Genomic_DNA"/>
</dbReference>
<evidence type="ECO:0000313" key="3">
    <source>
        <dbReference type="Proteomes" id="UP000578819"/>
    </source>
</evidence>
<dbReference type="CDD" id="cd06587">
    <property type="entry name" value="VOC"/>
    <property type="match status" value="1"/>
</dbReference>
<accession>A0A7W7SNE2</accession>
<dbReference type="InterPro" id="IPR029068">
    <property type="entry name" value="Glyas_Bleomycin-R_OHBP_Dase"/>
</dbReference>
<dbReference type="Gene3D" id="3.10.180.10">
    <property type="entry name" value="2,3-Dihydroxybiphenyl 1,2-Dioxygenase, domain 1"/>
    <property type="match status" value="1"/>
</dbReference>
<reference evidence="2 3" key="1">
    <citation type="submission" date="2020-08" db="EMBL/GenBank/DDBJ databases">
        <title>Sequencing the genomes of 1000 actinobacteria strains.</title>
        <authorList>
            <person name="Klenk H.-P."/>
        </authorList>
    </citation>
    <scope>NUCLEOTIDE SEQUENCE [LARGE SCALE GENOMIC DNA]</scope>
    <source>
        <strain evidence="2 3">DSM 45886</strain>
    </source>
</reference>
<dbReference type="AlphaFoldDB" id="A0A7W7SNE2"/>
<proteinExistence type="predicted"/>
<evidence type="ECO:0000259" key="1">
    <source>
        <dbReference type="Pfam" id="PF18029"/>
    </source>
</evidence>
<feature type="domain" description="Glyoxalase-like" evidence="1">
    <location>
        <begin position="7"/>
        <end position="114"/>
    </location>
</feature>
<sequence length="118" mass="12966">MALTARMVTIDCVDPGQLAKFWAEAAGYELRWQHENEFVILGPPADDDRVKIGLQRVAEPRVGKNRVHVDWLADDPTVEVARLVGLGATVLRDPSTSGLTWTVLADPEGNEFCVSEHG</sequence>
<comment type="caution">
    <text evidence="2">The sequence shown here is derived from an EMBL/GenBank/DDBJ whole genome shotgun (WGS) entry which is preliminary data.</text>
</comment>